<evidence type="ECO:0000259" key="3">
    <source>
        <dbReference type="Pfam" id="PF02517"/>
    </source>
</evidence>
<feature type="transmembrane region" description="Helical" evidence="2">
    <location>
        <begin position="213"/>
        <end position="233"/>
    </location>
</feature>
<feature type="compositionally biased region" description="Polar residues" evidence="1">
    <location>
        <begin position="1"/>
        <end position="10"/>
    </location>
</feature>
<gene>
    <name evidence="4" type="ORF">AB0K95_18855</name>
</gene>
<dbReference type="GO" id="GO:0016787">
    <property type="term" value="F:hydrolase activity"/>
    <property type="evidence" value="ECO:0007669"/>
    <property type="project" value="UniProtKB-KW"/>
</dbReference>
<keyword evidence="5" id="KW-1185">Reference proteome</keyword>
<feature type="region of interest" description="Disordered" evidence="1">
    <location>
        <begin position="1"/>
        <end position="25"/>
    </location>
</feature>
<dbReference type="InterPro" id="IPR003675">
    <property type="entry name" value="Rce1/LyrA-like_dom"/>
</dbReference>
<feature type="domain" description="CAAX prenyl protease 2/Lysostaphin resistance protein A-like" evidence="3">
    <location>
        <begin position="131"/>
        <end position="222"/>
    </location>
</feature>
<dbReference type="PANTHER" id="PTHR39430">
    <property type="entry name" value="MEMBRANE-ASSOCIATED PROTEASE-RELATED"/>
    <property type="match status" value="1"/>
</dbReference>
<dbReference type="Pfam" id="PF02517">
    <property type="entry name" value="Rce1-like"/>
    <property type="match status" value="1"/>
</dbReference>
<dbReference type="RefSeq" id="WP_364023225.1">
    <property type="nucleotide sequence ID" value="NZ_JBFATD010000007.1"/>
</dbReference>
<keyword evidence="4" id="KW-0378">Hydrolase</keyword>
<feature type="transmembrane region" description="Helical" evidence="2">
    <location>
        <begin position="126"/>
        <end position="149"/>
    </location>
</feature>
<dbReference type="Proteomes" id="UP001552527">
    <property type="component" value="Unassembled WGS sequence"/>
</dbReference>
<sequence>MRTTSETPHATDSGPDKDHDSGGGRLRRIARSPLGWMLAGLAGVGLVSGLTATGPGPVPVLGAAAAVAVYAWVMRRAAGRSVPEIARPGAGREALLGGAIGLGFVLVSALLITAFGGYSFSWAGDGVVSVVATAVMVQAGAAVTEELMFRGLALQALERLWGSRAALVITSLFFGVAHLGAEGASAWSALAIAVEAGVLLGAAFLWRRSIWFVVGLHFVWNTTVELLGIPVSGHTSDGLFTADVHGSDLLTGGAFGLEASVVPVLLGVALAVPMLVLARRSGRFTTRRRANR</sequence>
<feature type="transmembrane region" description="Helical" evidence="2">
    <location>
        <begin position="34"/>
        <end position="52"/>
    </location>
</feature>
<keyword evidence="2" id="KW-0472">Membrane</keyword>
<comment type="caution">
    <text evidence="4">The sequence shown here is derived from an EMBL/GenBank/DDBJ whole genome shotgun (WGS) entry which is preliminary data.</text>
</comment>
<feature type="transmembrane region" description="Helical" evidence="2">
    <location>
        <begin position="253"/>
        <end position="278"/>
    </location>
</feature>
<protein>
    <submittedName>
        <fullName evidence="4">CPBP family intramembrane glutamic endopeptidase</fullName>
        <ecNumber evidence="4">3.4.-.-</ecNumber>
    </submittedName>
</protein>
<organism evidence="4 5">
    <name type="scientific">Streptomyces werraensis</name>
    <dbReference type="NCBI Taxonomy" id="68284"/>
    <lineage>
        <taxon>Bacteria</taxon>
        <taxon>Bacillati</taxon>
        <taxon>Actinomycetota</taxon>
        <taxon>Actinomycetes</taxon>
        <taxon>Kitasatosporales</taxon>
        <taxon>Streptomycetaceae</taxon>
        <taxon>Streptomyces</taxon>
    </lineage>
</organism>
<dbReference type="EMBL" id="JBFATE010000007">
    <property type="protein sequence ID" value="MEV5247304.1"/>
    <property type="molecule type" value="Genomic_DNA"/>
</dbReference>
<proteinExistence type="predicted"/>
<feature type="transmembrane region" description="Helical" evidence="2">
    <location>
        <begin position="58"/>
        <end position="74"/>
    </location>
</feature>
<dbReference type="EC" id="3.4.-.-" evidence="4"/>
<accession>A0ABV3JKC5</accession>
<feature type="transmembrane region" description="Helical" evidence="2">
    <location>
        <begin position="95"/>
        <end position="120"/>
    </location>
</feature>
<keyword evidence="2" id="KW-1133">Transmembrane helix</keyword>
<dbReference type="PANTHER" id="PTHR39430:SF1">
    <property type="entry name" value="PROTEASE"/>
    <property type="match status" value="1"/>
</dbReference>
<reference evidence="4 5" key="1">
    <citation type="submission" date="2024-06" db="EMBL/GenBank/DDBJ databases">
        <title>The Natural Products Discovery Center: Release of the First 8490 Sequenced Strains for Exploring Actinobacteria Biosynthetic Diversity.</title>
        <authorList>
            <person name="Kalkreuter E."/>
            <person name="Kautsar S.A."/>
            <person name="Yang D."/>
            <person name="Bader C.D."/>
            <person name="Teijaro C.N."/>
            <person name="Fluegel L."/>
            <person name="Davis C.M."/>
            <person name="Simpson J.R."/>
            <person name="Lauterbach L."/>
            <person name="Steele A.D."/>
            <person name="Gui C."/>
            <person name="Meng S."/>
            <person name="Li G."/>
            <person name="Viehrig K."/>
            <person name="Ye F."/>
            <person name="Su P."/>
            <person name="Kiefer A.F."/>
            <person name="Nichols A."/>
            <person name="Cepeda A.J."/>
            <person name="Yan W."/>
            <person name="Fan B."/>
            <person name="Jiang Y."/>
            <person name="Adhikari A."/>
            <person name="Zheng C.-J."/>
            <person name="Schuster L."/>
            <person name="Cowan T.M."/>
            <person name="Smanski M.J."/>
            <person name="Chevrette M.G."/>
            <person name="De Carvalho L.P.S."/>
            <person name="Shen B."/>
        </authorList>
    </citation>
    <scope>NUCLEOTIDE SEQUENCE [LARGE SCALE GENOMIC DNA]</scope>
    <source>
        <strain evidence="4 5">NPDC052768</strain>
    </source>
</reference>
<evidence type="ECO:0000313" key="5">
    <source>
        <dbReference type="Proteomes" id="UP001552527"/>
    </source>
</evidence>
<keyword evidence="2" id="KW-0812">Transmembrane</keyword>
<name>A0ABV3JKC5_9ACTN</name>
<evidence type="ECO:0000256" key="2">
    <source>
        <dbReference type="SAM" id="Phobius"/>
    </source>
</evidence>
<feature type="transmembrane region" description="Helical" evidence="2">
    <location>
        <begin position="187"/>
        <end position="206"/>
    </location>
</feature>
<evidence type="ECO:0000313" key="4">
    <source>
        <dbReference type="EMBL" id="MEV5247304.1"/>
    </source>
</evidence>
<feature type="transmembrane region" description="Helical" evidence="2">
    <location>
        <begin position="161"/>
        <end position="181"/>
    </location>
</feature>
<evidence type="ECO:0000256" key="1">
    <source>
        <dbReference type="SAM" id="MobiDB-lite"/>
    </source>
</evidence>